<comment type="caution">
    <text evidence="10">The sequence shown here is derived from an EMBL/GenBank/DDBJ whole genome shotgun (WGS) entry which is preliminary data.</text>
</comment>
<dbReference type="EMBL" id="DVHM01000082">
    <property type="protein sequence ID" value="HIR70613.1"/>
    <property type="molecule type" value="Genomic_DNA"/>
</dbReference>
<evidence type="ECO:0000256" key="3">
    <source>
        <dbReference type="ARBA" id="ARBA00013085"/>
    </source>
</evidence>
<reference evidence="10" key="1">
    <citation type="submission" date="2020-10" db="EMBL/GenBank/DDBJ databases">
        <authorList>
            <person name="Gilroy R."/>
        </authorList>
    </citation>
    <scope>NUCLEOTIDE SEQUENCE</scope>
    <source>
        <strain evidence="10">ChiSjej5B23-6657</strain>
    </source>
</reference>
<dbReference type="PANTHER" id="PTHR21039:SF0">
    <property type="entry name" value="HISTIDINOL-PHOSPHATASE"/>
    <property type="match status" value="1"/>
</dbReference>
<dbReference type="Gene3D" id="3.20.20.140">
    <property type="entry name" value="Metal-dependent hydrolases"/>
    <property type="match status" value="1"/>
</dbReference>
<dbReference type="Proteomes" id="UP000823912">
    <property type="component" value="Unassembled WGS sequence"/>
</dbReference>
<dbReference type="InterPro" id="IPR004013">
    <property type="entry name" value="PHP_dom"/>
</dbReference>
<dbReference type="GO" id="GO:0004401">
    <property type="term" value="F:histidinol-phosphatase activity"/>
    <property type="evidence" value="ECO:0007669"/>
    <property type="project" value="UniProtKB-UniRule"/>
</dbReference>
<accession>A0A9D1E9B1</accession>
<evidence type="ECO:0000256" key="6">
    <source>
        <dbReference type="ARBA" id="ARBA00023102"/>
    </source>
</evidence>
<protein>
    <recommendedName>
        <fullName evidence="3 8">Histidinol-phosphatase</fullName>
        <shortName evidence="8">HolPase</shortName>
        <ecNumber evidence="3 8">3.1.3.15</ecNumber>
    </recommendedName>
</protein>
<dbReference type="InterPro" id="IPR010140">
    <property type="entry name" value="Histidinol_P_phosphatase_HisJ"/>
</dbReference>
<evidence type="ECO:0000256" key="8">
    <source>
        <dbReference type="RuleBase" id="RU366003"/>
    </source>
</evidence>
<dbReference type="GO" id="GO:0000105">
    <property type="term" value="P:L-histidine biosynthetic process"/>
    <property type="evidence" value="ECO:0007669"/>
    <property type="project" value="UniProtKB-UniRule"/>
</dbReference>
<comment type="similarity">
    <text evidence="2 8">Belongs to the PHP hydrolase family. HisK subfamily.</text>
</comment>
<keyword evidence="5 8" id="KW-0378">Hydrolase</keyword>
<evidence type="ECO:0000256" key="2">
    <source>
        <dbReference type="ARBA" id="ARBA00009152"/>
    </source>
</evidence>
<dbReference type="GO" id="GO:0005737">
    <property type="term" value="C:cytoplasm"/>
    <property type="evidence" value="ECO:0007669"/>
    <property type="project" value="TreeGrafter"/>
</dbReference>
<keyword evidence="6 8" id="KW-0368">Histidine biosynthesis</keyword>
<evidence type="ECO:0000256" key="5">
    <source>
        <dbReference type="ARBA" id="ARBA00022801"/>
    </source>
</evidence>
<feature type="domain" description="PHP" evidence="9">
    <location>
        <begin position="15"/>
        <end position="196"/>
    </location>
</feature>
<dbReference type="PANTHER" id="PTHR21039">
    <property type="entry name" value="HISTIDINOL PHOSPHATASE-RELATED"/>
    <property type="match status" value="1"/>
</dbReference>
<proteinExistence type="inferred from homology"/>
<evidence type="ECO:0000259" key="9">
    <source>
        <dbReference type="Pfam" id="PF02811"/>
    </source>
</evidence>
<dbReference type="EC" id="3.1.3.15" evidence="3 8"/>
<dbReference type="NCBIfam" id="TIGR01856">
    <property type="entry name" value="hisJ_fam"/>
    <property type="match status" value="1"/>
</dbReference>
<sequence>MESQKHTPVYLTANYHTHTARCGHAVGADEEYVKAAIAAGMQVLGFSDHIPWPDQVPPRDTLHMRMNRAAEYAASVCALREKYRDQIAIYLGFEAEYLPEFYEAQMKMCEELDVDYLIMGQHFLPESLIYAGSRTGSRRVLEQYVDTVLEGLSTGAYSCLCHPDLVDFAGDGAFYRKQMRRLCEGVKKMGIPLEINLLGLGEGRHYPNERFWTIAGETGNRAIIGVDAHDPASIGKHRIFEAALALAERCGLEVEERMEFSATAPWRQRL</sequence>
<evidence type="ECO:0000256" key="4">
    <source>
        <dbReference type="ARBA" id="ARBA00022605"/>
    </source>
</evidence>
<name>A0A9D1E9B1_9FIRM</name>
<evidence type="ECO:0000313" key="10">
    <source>
        <dbReference type="EMBL" id="HIR70613.1"/>
    </source>
</evidence>
<dbReference type="InterPro" id="IPR016195">
    <property type="entry name" value="Pol/histidinol_Pase-like"/>
</dbReference>
<evidence type="ECO:0000256" key="1">
    <source>
        <dbReference type="ARBA" id="ARBA00004970"/>
    </source>
</evidence>
<dbReference type="CDD" id="cd12110">
    <property type="entry name" value="PHP_HisPPase_Hisj_like"/>
    <property type="match status" value="1"/>
</dbReference>
<organism evidence="10 11">
    <name type="scientific">Candidatus Pullilachnospira gallistercoris</name>
    <dbReference type="NCBI Taxonomy" id="2840911"/>
    <lineage>
        <taxon>Bacteria</taxon>
        <taxon>Bacillati</taxon>
        <taxon>Bacillota</taxon>
        <taxon>Clostridia</taxon>
        <taxon>Lachnospirales</taxon>
        <taxon>Lachnospiraceae</taxon>
        <taxon>Lachnospiraceae incertae sedis</taxon>
        <taxon>Candidatus Pullilachnospira</taxon>
    </lineage>
</organism>
<evidence type="ECO:0000256" key="7">
    <source>
        <dbReference type="ARBA" id="ARBA00049158"/>
    </source>
</evidence>
<reference evidence="10" key="2">
    <citation type="journal article" date="2021" name="PeerJ">
        <title>Extensive microbial diversity within the chicken gut microbiome revealed by metagenomics and culture.</title>
        <authorList>
            <person name="Gilroy R."/>
            <person name="Ravi A."/>
            <person name="Getino M."/>
            <person name="Pursley I."/>
            <person name="Horton D.L."/>
            <person name="Alikhan N.F."/>
            <person name="Baker D."/>
            <person name="Gharbi K."/>
            <person name="Hall N."/>
            <person name="Watson M."/>
            <person name="Adriaenssens E.M."/>
            <person name="Foster-Nyarko E."/>
            <person name="Jarju S."/>
            <person name="Secka A."/>
            <person name="Antonio M."/>
            <person name="Oren A."/>
            <person name="Chaudhuri R.R."/>
            <person name="La Ragione R."/>
            <person name="Hildebrand F."/>
            <person name="Pallen M.J."/>
        </authorList>
    </citation>
    <scope>NUCLEOTIDE SEQUENCE</scope>
    <source>
        <strain evidence="10">ChiSjej5B23-6657</strain>
    </source>
</reference>
<comment type="catalytic activity">
    <reaction evidence="7 8">
        <text>L-histidinol phosphate + H2O = L-histidinol + phosphate</text>
        <dbReference type="Rhea" id="RHEA:14465"/>
        <dbReference type="ChEBI" id="CHEBI:15377"/>
        <dbReference type="ChEBI" id="CHEBI:43474"/>
        <dbReference type="ChEBI" id="CHEBI:57699"/>
        <dbReference type="ChEBI" id="CHEBI:57980"/>
        <dbReference type="EC" id="3.1.3.15"/>
    </reaction>
</comment>
<evidence type="ECO:0000313" key="11">
    <source>
        <dbReference type="Proteomes" id="UP000823912"/>
    </source>
</evidence>
<comment type="pathway">
    <text evidence="1 8">Amino-acid biosynthesis; L-histidine biosynthesis; L-histidine from 5-phospho-alpha-D-ribose 1-diphosphate: step 8/9.</text>
</comment>
<dbReference type="SUPFAM" id="SSF89550">
    <property type="entry name" value="PHP domain-like"/>
    <property type="match status" value="1"/>
</dbReference>
<keyword evidence="4 8" id="KW-0028">Amino-acid biosynthesis</keyword>
<gene>
    <name evidence="10" type="ORF">IAA55_04965</name>
</gene>
<dbReference type="AlphaFoldDB" id="A0A9D1E9B1"/>
<dbReference type="Pfam" id="PF02811">
    <property type="entry name" value="PHP"/>
    <property type="match status" value="1"/>
</dbReference>